<evidence type="ECO:0000313" key="3">
    <source>
        <dbReference type="Proteomes" id="UP000248349"/>
    </source>
</evidence>
<dbReference type="GO" id="GO:0071949">
    <property type="term" value="F:FAD binding"/>
    <property type="evidence" value="ECO:0007669"/>
    <property type="project" value="InterPro"/>
</dbReference>
<evidence type="ECO:0000313" key="2">
    <source>
        <dbReference type="EMBL" id="PYH44051.1"/>
    </source>
</evidence>
<name>A0A318Z9H0_9EURO</name>
<dbReference type="RefSeq" id="XP_025430033.1">
    <property type="nucleotide sequence ID" value="XM_025580197.1"/>
</dbReference>
<dbReference type="Gene3D" id="3.50.50.60">
    <property type="entry name" value="FAD/NAD(P)-binding domain"/>
    <property type="match status" value="3"/>
</dbReference>
<dbReference type="OrthoDB" id="545169at2759"/>
<proteinExistence type="predicted"/>
<dbReference type="AlphaFoldDB" id="A0A318Z9H0"/>
<dbReference type="InterPro" id="IPR010354">
    <property type="entry name" value="Oleate_hydratase"/>
</dbReference>
<gene>
    <name evidence="2" type="ORF">BP01DRAFT_88123</name>
</gene>
<dbReference type="InterPro" id="IPR036188">
    <property type="entry name" value="FAD/NAD-bd_sf"/>
</dbReference>
<dbReference type="Proteomes" id="UP000248349">
    <property type="component" value="Unassembled WGS sequence"/>
</dbReference>
<dbReference type="GO" id="GO:0050151">
    <property type="term" value="F:oleate hydratase activity"/>
    <property type="evidence" value="ECO:0007669"/>
    <property type="project" value="InterPro"/>
</dbReference>
<keyword evidence="3" id="KW-1185">Reference proteome</keyword>
<dbReference type="PANTHER" id="PTHR37417">
    <property type="entry name" value="67 KDA MYOSIN-CROSS-REACTIVE ANTIGEN FAMILY PROTEIN (AFU_ORTHOLOGUE AFUA_5G09970)"/>
    <property type="match status" value="1"/>
</dbReference>
<dbReference type="Pfam" id="PF06100">
    <property type="entry name" value="MCRA"/>
    <property type="match status" value="1"/>
</dbReference>
<protein>
    <recommendedName>
        <fullName evidence="4">67 kDa myosin-cross-reactive antigen family protein</fullName>
    </recommendedName>
</protein>
<organism evidence="2 3">
    <name type="scientific">Aspergillus saccharolyticus JOP 1030-1</name>
    <dbReference type="NCBI Taxonomy" id="1450539"/>
    <lineage>
        <taxon>Eukaryota</taxon>
        <taxon>Fungi</taxon>
        <taxon>Dikarya</taxon>
        <taxon>Ascomycota</taxon>
        <taxon>Pezizomycotina</taxon>
        <taxon>Eurotiomycetes</taxon>
        <taxon>Eurotiomycetidae</taxon>
        <taxon>Eurotiales</taxon>
        <taxon>Aspergillaceae</taxon>
        <taxon>Aspergillus</taxon>
        <taxon>Aspergillus subgen. Circumdati</taxon>
    </lineage>
</organism>
<sequence>MSRPTMTTTHNHPPPTVWLIGGGVESLVAASCLINEARVPGNHIRILDSRRQPQSTTKHHKKKTSHKDTVTLQTQCQDLPCASTHQSYQPPALNAPLSFPKEACSLPCSRHRTEVFMSEPINFLSHLGCKQVWRKNRKDVLHFLLQDEAEYEGMSIQRVFDESFFDSYFWRLFSSSFGLRPLHSAVEFHRYISKYLDEVIGNTIHVADPLPFSLRRTVLRPLRAYLRNQGVQFRHLLVTDIHFTPEREPKTACGIQAVGKRGAVLLPVQAEDRVIVTIGSAASGISTGSPAAAPPASSTRAELLLDPSWSLWFALARKSSQCGNPSSFCTHLPDSRLGMFVIHLPRADFDAIHRRMLPTNSSSAAAGGRTDASITHSPWTFKLIFSADEPSPASTSRNPPTPYPCILGYGFTPDTTGHHIQKPMHACSGDEILAELLGCLDLPADPIIRTARVIPYTLPLGLSPLLQRGPGDRPAITPSDLANVALVGQYVEVPEETALMTAYSVRSAQLAVQRLVGAPTETVSEVHKSFLAARYGRKGGVSAR</sequence>
<accession>A0A318Z9H0</accession>
<dbReference type="GO" id="GO:0006631">
    <property type="term" value="P:fatty acid metabolic process"/>
    <property type="evidence" value="ECO:0007669"/>
    <property type="project" value="InterPro"/>
</dbReference>
<evidence type="ECO:0008006" key="4">
    <source>
        <dbReference type="Google" id="ProtNLM"/>
    </source>
</evidence>
<evidence type="ECO:0000256" key="1">
    <source>
        <dbReference type="SAM" id="MobiDB-lite"/>
    </source>
</evidence>
<reference evidence="2 3" key="1">
    <citation type="submission" date="2016-12" db="EMBL/GenBank/DDBJ databases">
        <title>The genomes of Aspergillus section Nigri reveals drivers in fungal speciation.</title>
        <authorList>
            <consortium name="DOE Joint Genome Institute"/>
            <person name="Vesth T.C."/>
            <person name="Nybo J."/>
            <person name="Theobald S."/>
            <person name="Brandl J."/>
            <person name="Frisvad J.C."/>
            <person name="Nielsen K.F."/>
            <person name="Lyhne E.K."/>
            <person name="Kogle M.E."/>
            <person name="Kuo A."/>
            <person name="Riley R."/>
            <person name="Clum A."/>
            <person name="Nolan M."/>
            <person name="Lipzen A."/>
            <person name="Salamov A."/>
            <person name="Henrissat B."/>
            <person name="Wiebenga A."/>
            <person name="De Vries R.P."/>
            <person name="Grigoriev I.V."/>
            <person name="Mortensen U.H."/>
            <person name="Andersen M.R."/>
            <person name="Baker S.E."/>
        </authorList>
    </citation>
    <scope>NUCLEOTIDE SEQUENCE [LARGE SCALE GENOMIC DNA]</scope>
    <source>
        <strain evidence="2 3">JOP 1030-1</strain>
    </source>
</reference>
<dbReference type="GeneID" id="37081426"/>
<dbReference type="PANTHER" id="PTHR37417:SF4">
    <property type="entry name" value="67 KDA MYOSIN-CROSS-REACTIVE ANTIGEN FAMILY PROTEIN (AFU_ORTHOLOGUE AFUA_3G03570)"/>
    <property type="match status" value="1"/>
</dbReference>
<dbReference type="STRING" id="1450539.A0A318Z9H0"/>
<dbReference type="EMBL" id="KZ821239">
    <property type="protein sequence ID" value="PYH44051.1"/>
    <property type="molecule type" value="Genomic_DNA"/>
</dbReference>
<feature type="region of interest" description="Disordered" evidence="1">
    <location>
        <begin position="44"/>
        <end position="69"/>
    </location>
</feature>